<feature type="compositionally biased region" description="Polar residues" evidence="17">
    <location>
        <begin position="1859"/>
        <end position="1869"/>
    </location>
</feature>
<feature type="region of interest" description="Disordered" evidence="17">
    <location>
        <begin position="994"/>
        <end position="1016"/>
    </location>
</feature>
<sequence>MDDKKTRYIGSKVSQIATIFQNAAPAKEAEVLNTPVVSKFKQTKGGNDGTAESRDSPSPVNPVLVVRTESHVARFNNARALFEKMAADKSPAGSGGASQKTASAPQQLNLRSDLSPTHTSPIRRNAGPSPPRERPLSDIISPSSNTSLFGISKSDILNGHKLHMTNGPHTNGKSECLDEIPLHSISSPDSGFERQFPESAKVVENCHVNGSGKLERELHGLSKIDKESAGKDDRGMQCDGSLSPDFKKPEKPERKFISRELIEKQKNWTSHFSKLRPARCSSEPNKTEVKASLTASSTKPEVPPGKPVYCRSDNSPSANIPATRSASFTAGRSTWQELASTNPQKSPSCSLIISAEEKQEKELQEKNVEETSPNNSPISSQGEDKTKLPPSEDKSTESSLSSPGRSSDDQLDDSSCQLEDELYCQSKGLIKEETAFGHIHTQSEVAQECFGNIQLSQDERLKSINLLPEKRISGLDEKLLVDHVRNETEKKLQKTEQALKTTDLLHQQHFPNVPNISTSEKLNEEEKLVENTEEKKEDQTRETARAIEESISEVKKGNGKKEEERKEEEEKRKEDEGQREAIKKEDEEKLEEERENEIEGGTEQNQEEQNSEEEKVKIIEEREIEEVGRRKEERETEEHRKKIEKGREEVEEREDKDEEERGEEKQDEDEGKREHLKGKGEDEQCSKVKVSTDHNERNISSNKEEKNIEVVLECDEKKGETESSSEKFVEPVSHIVVVNDLYAIVRRKEERDVSDRTSAKMVAEKPNTTQYCEPPVILKREIPSVRGLLPLPSNVPVANKYDDQSPEYEEVLEPLGRGGMSDSFNLGPGRALSGASSEGSILDLHDVEYADADAEDSDEKDEDKVLSSQTGPLSTTESPTLLEEAKSELSDLSDATDEVKEKPDLPDTMTPDEAENLLSTSILEKKRRQEGLLSDEEAQEVCRLLSPTDDKERDDPEWMHDVLSLTSDSVVQESSLDYRSRSEMSVTMEDSMISSHIGSQSGSESGLLGSVSSLNDQEPEDYDIRFDDYRPVPGKVIIVENGVHYFEDGHFWMEVPGLPESDDEDTDFPIPVKKNTKVTFSTGPIKVYSTFSVNDYDRRNEDVDPVAASAEYELEKRVEKMDVFPVELTKGPEGLGLSIIGMGVGADAGLEKLGIFVKTITENGAAARDGRIQVNDQIIEVDGRSLVGVTQAYAASVLRNTCGLVKFLIGREKDPQNSEVAQLIKQSLQADKERENQRRQLEQRSRISSTTEGSCSEDSTVASPTSSITVEGIPVGGGVPGNASVEPEPPRASSSLVNEVETPWQVLQELVEMEQTGADSERYAEQLRQSALKLHETECNLLNAKREISNYQDMLEQSQGQYIALERKYSKAKKLLRDFQQREMDLLHREEFYVQLSQEKDTEYNALVKTLKDRVIQLEQELLETQRKAGLPSVLPYDSTGLRQLTPQPLRRPQAPPVKPLLQQLETELSDTEISDISPEDGDKTATVERKMPVKEELDRAVPPHELLDVSASKAKAELATRGGLAGRQLPSGKKNGGLSNSSSEYGLDESSDNSSDDEKNNSRFINYIGNSENRTEIKTVSSNSSSCNQPSVSRPTVLSSSSSFSSTGVSPSSSTVHMHNVVSQYSAVHQQQQQQSLQQPPYQQKLHHPLQSQQQTSLSSSALLQQSSGHIKQHSRIMSSYNSTSNAIYSPATHSPSSQALHIHPHHAPPHSTPPAAPNAQHHPSPDPWVIRGQGKSQTPSYPTGPPHGLAAPPPSLAEQLKQVLAERERRISGDVPSRETITEVKKGVSQVLSEEVHQSTEDIVIKDFMWPQQTVTQDIPPPSPSSVSSSGSISPGGPASDASAGRLGADPEVWSPTHPQDSQTSFQGERKSHFWQSAPVTEWSKEQVCQWLLTLNMEQYISKFLEQQITGLTLLQLESRDLKQFGINGEDKNKLKRKLKELRVQVEKERRQQEKDRKEKERLQRKAEKLAEKAGKRKL</sequence>
<keyword evidence="8 16" id="KW-0175">Coiled coil</keyword>
<feature type="compositionally biased region" description="Acidic residues" evidence="17">
    <location>
        <begin position="849"/>
        <end position="861"/>
    </location>
</feature>
<dbReference type="CDD" id="cd06790">
    <property type="entry name" value="PDZ_neurabin-like"/>
    <property type="match status" value="1"/>
</dbReference>
<feature type="region of interest" description="Disordered" evidence="17">
    <location>
        <begin position="1578"/>
        <end position="1677"/>
    </location>
</feature>
<keyword evidence="4" id="KW-0597">Phosphoprotein</keyword>
<dbReference type="SMART" id="SM00454">
    <property type="entry name" value="SAM"/>
    <property type="match status" value="1"/>
</dbReference>
<dbReference type="PROSITE" id="PS50105">
    <property type="entry name" value="SAM_DOMAIN"/>
    <property type="match status" value="1"/>
</dbReference>
<keyword evidence="6" id="KW-0524">Neurogenesis</keyword>
<feature type="region of interest" description="Disordered" evidence="17">
    <location>
        <begin position="1469"/>
        <end position="1564"/>
    </location>
</feature>
<evidence type="ECO:0000256" key="6">
    <source>
        <dbReference type="ARBA" id="ARBA00022902"/>
    </source>
</evidence>
<dbReference type="GO" id="GO:0031175">
    <property type="term" value="P:neuron projection development"/>
    <property type="evidence" value="ECO:0007669"/>
    <property type="project" value="TreeGrafter"/>
</dbReference>
<dbReference type="InterPro" id="IPR001660">
    <property type="entry name" value="SAM"/>
</dbReference>
<feature type="region of interest" description="Disordered" evidence="17">
    <location>
        <begin position="788"/>
        <end position="923"/>
    </location>
</feature>
<evidence type="ECO:0000256" key="8">
    <source>
        <dbReference type="ARBA" id="ARBA00023054"/>
    </source>
</evidence>
<evidence type="ECO:0000256" key="12">
    <source>
        <dbReference type="ARBA" id="ARBA00067399"/>
    </source>
</evidence>
<feature type="compositionally biased region" description="Polar residues" evidence="17">
    <location>
        <begin position="312"/>
        <end position="351"/>
    </location>
</feature>
<feature type="region of interest" description="Disordered" evidence="17">
    <location>
        <begin position="34"/>
        <end position="63"/>
    </location>
</feature>
<name>A0AAN9YZR1_9ORTH</name>
<keyword evidence="9" id="KW-0009">Actin-binding</keyword>
<feature type="compositionally biased region" description="Low complexity" evidence="17">
    <location>
        <begin position="994"/>
        <end position="1014"/>
    </location>
</feature>
<feature type="compositionally biased region" description="Basic and acidic residues" evidence="17">
    <location>
        <begin position="612"/>
        <end position="650"/>
    </location>
</feature>
<evidence type="ECO:0000256" key="14">
    <source>
        <dbReference type="ARBA" id="ARBA00077125"/>
    </source>
</evidence>
<dbReference type="InterPro" id="IPR001478">
    <property type="entry name" value="PDZ"/>
</dbReference>
<evidence type="ECO:0000256" key="4">
    <source>
        <dbReference type="ARBA" id="ARBA00022553"/>
    </source>
</evidence>
<feature type="compositionally biased region" description="Polar residues" evidence="17">
    <location>
        <begin position="371"/>
        <end position="381"/>
    </location>
</feature>
<dbReference type="GO" id="GO:0007015">
    <property type="term" value="P:actin filament organization"/>
    <property type="evidence" value="ECO:0007669"/>
    <property type="project" value="TreeGrafter"/>
</dbReference>
<dbReference type="SMART" id="SM00228">
    <property type="entry name" value="PDZ"/>
    <property type="match status" value="1"/>
</dbReference>
<feature type="compositionally biased region" description="Basic and acidic residues" evidence="17">
    <location>
        <begin position="382"/>
        <end position="396"/>
    </location>
</feature>
<dbReference type="CDD" id="cd09512">
    <property type="entry name" value="SAM_Neurabin-like"/>
    <property type="match status" value="1"/>
</dbReference>
<keyword evidence="21" id="KW-1185">Reference proteome</keyword>
<feature type="compositionally biased region" description="Low complexity" evidence="17">
    <location>
        <begin position="1532"/>
        <end position="1544"/>
    </location>
</feature>
<evidence type="ECO:0000259" key="19">
    <source>
        <dbReference type="PROSITE" id="PS50106"/>
    </source>
</evidence>
<feature type="compositionally biased region" description="Acidic residues" evidence="17">
    <location>
        <begin position="651"/>
        <end position="669"/>
    </location>
</feature>
<evidence type="ECO:0000256" key="11">
    <source>
        <dbReference type="ARBA" id="ARBA00034103"/>
    </source>
</evidence>
<feature type="region of interest" description="Disordered" evidence="17">
    <location>
        <begin position="1229"/>
        <end position="1297"/>
    </location>
</feature>
<feature type="compositionally biased region" description="Polar residues" evidence="17">
    <location>
        <begin position="866"/>
        <end position="879"/>
    </location>
</feature>
<feature type="compositionally biased region" description="Polar residues" evidence="17">
    <location>
        <begin position="1247"/>
        <end position="1269"/>
    </location>
</feature>
<evidence type="ECO:0000256" key="17">
    <source>
        <dbReference type="SAM" id="MobiDB-lite"/>
    </source>
</evidence>
<feature type="region of interest" description="Disordered" evidence="17">
    <location>
        <begin position="1689"/>
        <end position="1756"/>
    </location>
</feature>
<keyword evidence="5" id="KW-0221">Differentiation</keyword>
<evidence type="ECO:0000313" key="20">
    <source>
        <dbReference type="EMBL" id="KAK7862483.1"/>
    </source>
</evidence>
<gene>
    <name evidence="20" type="ORF">R5R35_005911</name>
</gene>
<proteinExistence type="predicted"/>
<dbReference type="Pfam" id="PF07647">
    <property type="entry name" value="SAM_2"/>
    <property type="match status" value="1"/>
</dbReference>
<evidence type="ECO:0000256" key="10">
    <source>
        <dbReference type="ARBA" id="ARBA00023212"/>
    </source>
</evidence>
<evidence type="ECO:0000256" key="9">
    <source>
        <dbReference type="ARBA" id="ARBA00023203"/>
    </source>
</evidence>
<dbReference type="FunFam" id="1.10.150.50:FF:000008">
    <property type="entry name" value="Neurabin-1 isoform 1-like protein"/>
    <property type="match status" value="1"/>
</dbReference>
<feature type="coiled-coil region" evidence="16">
    <location>
        <begin position="1334"/>
        <end position="1382"/>
    </location>
</feature>
<feature type="compositionally biased region" description="Acidic residues" evidence="17">
    <location>
        <begin position="1469"/>
        <end position="1480"/>
    </location>
</feature>
<feature type="compositionally biased region" description="Low complexity" evidence="17">
    <location>
        <begin position="1827"/>
        <end position="1847"/>
    </location>
</feature>
<dbReference type="GO" id="GO:0051015">
    <property type="term" value="F:actin filament binding"/>
    <property type="evidence" value="ECO:0007669"/>
    <property type="project" value="TreeGrafter"/>
</dbReference>
<feature type="domain" description="PDZ" evidence="19">
    <location>
        <begin position="1125"/>
        <end position="1213"/>
    </location>
</feature>
<feature type="compositionally biased region" description="Polar residues" evidence="17">
    <location>
        <begin position="97"/>
        <end position="122"/>
    </location>
</feature>
<dbReference type="PROSITE" id="PS50106">
    <property type="entry name" value="PDZ"/>
    <property type="match status" value="1"/>
</dbReference>
<feature type="compositionally biased region" description="Basic and acidic residues" evidence="17">
    <location>
        <begin position="224"/>
        <end position="236"/>
    </location>
</feature>
<keyword evidence="3" id="KW-0963">Cytoplasm</keyword>
<dbReference type="Gene3D" id="1.10.150.50">
    <property type="entry name" value="Transcription Factor, Ets-1"/>
    <property type="match status" value="1"/>
</dbReference>
<evidence type="ECO:0000256" key="15">
    <source>
        <dbReference type="ARBA" id="ARBA00082439"/>
    </source>
</evidence>
<dbReference type="Gene3D" id="2.30.42.10">
    <property type="match status" value="1"/>
</dbReference>
<protein>
    <recommendedName>
        <fullName evidence="12">Neurabin-1</fullName>
    </recommendedName>
    <alternativeName>
        <fullName evidence="14">Neurabin-I</fullName>
    </alternativeName>
    <alternativeName>
        <fullName evidence="13">Neural tissue-specific F-actin-binding protein I</fullName>
    </alternativeName>
    <alternativeName>
        <fullName evidence="15">Protein phosphatase 1 regulatory subunit 9A</fullName>
    </alternativeName>
</protein>
<dbReference type="InterPro" id="IPR043446">
    <property type="entry name" value="Neurabin-like"/>
</dbReference>
<dbReference type="PANTHER" id="PTHR16154:SF6">
    <property type="entry name" value="SPINOPHILIN, ISOFORM J"/>
    <property type="match status" value="1"/>
</dbReference>
<dbReference type="GO" id="GO:0030425">
    <property type="term" value="C:dendrite"/>
    <property type="evidence" value="ECO:0007669"/>
    <property type="project" value="TreeGrafter"/>
</dbReference>
<feature type="compositionally biased region" description="Basic and acidic residues" evidence="17">
    <location>
        <begin position="355"/>
        <end position="369"/>
    </location>
</feature>
<dbReference type="GO" id="GO:0015629">
    <property type="term" value="C:actin cytoskeleton"/>
    <property type="evidence" value="ECO:0007669"/>
    <property type="project" value="TreeGrafter"/>
</dbReference>
<dbReference type="GO" id="GO:0019722">
    <property type="term" value="P:calcium-mediated signaling"/>
    <property type="evidence" value="ECO:0007669"/>
    <property type="project" value="TreeGrafter"/>
</dbReference>
<comment type="subcellular location">
    <subcellularLocation>
        <location evidence="1">Cytoplasm</location>
        <location evidence="1">Cytoskeleton</location>
    </subcellularLocation>
    <subcellularLocation>
        <location evidence="11">Synapse</location>
    </subcellularLocation>
</comment>
<evidence type="ECO:0000256" key="16">
    <source>
        <dbReference type="SAM" id="Coils"/>
    </source>
</evidence>
<evidence type="ECO:0000256" key="1">
    <source>
        <dbReference type="ARBA" id="ARBA00004245"/>
    </source>
</evidence>
<feature type="region of interest" description="Disordered" evidence="17">
    <location>
        <begin position="224"/>
        <end position="253"/>
    </location>
</feature>
<feature type="compositionally biased region" description="Basic and acidic residues" evidence="17">
    <location>
        <begin position="670"/>
        <end position="705"/>
    </location>
</feature>
<evidence type="ECO:0000256" key="2">
    <source>
        <dbReference type="ARBA" id="ARBA00022473"/>
    </source>
</evidence>
<keyword evidence="7" id="KW-0770">Synapse</keyword>
<organism evidence="20 21">
    <name type="scientific">Gryllus longicercus</name>
    <dbReference type="NCBI Taxonomy" id="2509291"/>
    <lineage>
        <taxon>Eukaryota</taxon>
        <taxon>Metazoa</taxon>
        <taxon>Ecdysozoa</taxon>
        <taxon>Arthropoda</taxon>
        <taxon>Hexapoda</taxon>
        <taxon>Insecta</taxon>
        <taxon>Pterygota</taxon>
        <taxon>Neoptera</taxon>
        <taxon>Polyneoptera</taxon>
        <taxon>Orthoptera</taxon>
        <taxon>Ensifera</taxon>
        <taxon>Gryllidea</taxon>
        <taxon>Grylloidea</taxon>
        <taxon>Gryllidae</taxon>
        <taxon>Gryllinae</taxon>
        <taxon>Gryllus</taxon>
    </lineage>
</organism>
<dbReference type="GO" id="GO:0005737">
    <property type="term" value="C:cytoplasm"/>
    <property type="evidence" value="ECO:0007669"/>
    <property type="project" value="TreeGrafter"/>
</dbReference>
<dbReference type="FunFam" id="2.30.42.10:FF:000010">
    <property type="entry name" value="Neurabin-1 isoform 1"/>
    <property type="match status" value="1"/>
</dbReference>
<dbReference type="InterPro" id="IPR040645">
    <property type="entry name" value="Neurabin-1/2_PDZ"/>
</dbReference>
<reference evidence="20 21" key="1">
    <citation type="submission" date="2024-03" db="EMBL/GenBank/DDBJ databases">
        <title>The genome assembly and annotation of the cricket Gryllus longicercus Weissman &amp; Gray.</title>
        <authorList>
            <person name="Szrajer S."/>
            <person name="Gray D."/>
            <person name="Ylla G."/>
        </authorList>
    </citation>
    <scope>NUCLEOTIDE SEQUENCE [LARGE SCALE GENOMIC DNA]</scope>
    <source>
        <strain evidence="20">DAG 2021-001</strain>
        <tissue evidence="20">Whole body minus gut</tissue>
    </source>
</reference>
<evidence type="ECO:0000259" key="18">
    <source>
        <dbReference type="PROSITE" id="PS50105"/>
    </source>
</evidence>
<dbReference type="Pfam" id="PF00595">
    <property type="entry name" value="PDZ"/>
    <property type="match status" value="1"/>
</dbReference>
<dbReference type="Proteomes" id="UP001378592">
    <property type="component" value="Unassembled WGS sequence"/>
</dbReference>
<accession>A0AAN9YZR1</accession>
<feature type="compositionally biased region" description="Basic and acidic residues" evidence="17">
    <location>
        <begin position="1481"/>
        <end position="1508"/>
    </location>
</feature>
<evidence type="ECO:0000256" key="5">
    <source>
        <dbReference type="ARBA" id="ARBA00022782"/>
    </source>
</evidence>
<feature type="compositionally biased region" description="Basic and acidic residues" evidence="17">
    <location>
        <begin position="521"/>
        <end position="587"/>
    </location>
</feature>
<feature type="compositionally biased region" description="Acidic residues" evidence="17">
    <location>
        <begin position="588"/>
        <end position="611"/>
    </location>
</feature>
<feature type="region of interest" description="Disordered" evidence="17">
    <location>
        <begin position="1816"/>
        <end position="1872"/>
    </location>
</feature>
<keyword evidence="2" id="KW-0217">Developmental protein</keyword>
<feature type="region of interest" description="Disordered" evidence="17">
    <location>
        <begin position="86"/>
        <end position="145"/>
    </location>
</feature>
<dbReference type="InterPro" id="IPR013761">
    <property type="entry name" value="SAM/pointed_sf"/>
</dbReference>
<dbReference type="SUPFAM" id="SSF47769">
    <property type="entry name" value="SAM/Pointed domain"/>
    <property type="match status" value="1"/>
</dbReference>
<evidence type="ECO:0000256" key="13">
    <source>
        <dbReference type="ARBA" id="ARBA00076637"/>
    </source>
</evidence>
<comment type="caution">
    <text evidence="20">The sequence shown here is derived from an EMBL/GenBank/DDBJ whole genome shotgun (WGS) entry which is preliminary data.</text>
</comment>
<feature type="region of interest" description="Disordered" evidence="17">
    <location>
        <begin position="505"/>
        <end position="705"/>
    </location>
</feature>
<evidence type="ECO:0000256" key="3">
    <source>
        <dbReference type="ARBA" id="ARBA00022490"/>
    </source>
</evidence>
<feature type="compositionally biased region" description="Polar residues" evidence="17">
    <location>
        <begin position="1689"/>
        <end position="1700"/>
    </location>
</feature>
<keyword evidence="10" id="KW-0206">Cytoskeleton</keyword>
<evidence type="ECO:0000313" key="21">
    <source>
        <dbReference type="Proteomes" id="UP001378592"/>
    </source>
</evidence>
<dbReference type="EMBL" id="JAZDUA010000273">
    <property type="protein sequence ID" value="KAK7862483.1"/>
    <property type="molecule type" value="Genomic_DNA"/>
</dbReference>
<dbReference type="InterPro" id="IPR036034">
    <property type="entry name" value="PDZ_sf"/>
</dbReference>
<feature type="compositionally biased region" description="Low complexity" evidence="17">
    <location>
        <begin position="1581"/>
        <end position="1669"/>
    </location>
</feature>
<dbReference type="Pfam" id="PF17817">
    <property type="entry name" value="PDZ_5"/>
    <property type="match status" value="1"/>
</dbReference>
<dbReference type="PANTHER" id="PTHR16154">
    <property type="entry name" value="NEURABIN"/>
    <property type="match status" value="1"/>
</dbReference>
<feature type="region of interest" description="Disordered" evidence="17">
    <location>
        <begin position="1948"/>
        <end position="1981"/>
    </location>
</feature>
<feature type="domain" description="SAM" evidence="18">
    <location>
        <begin position="1885"/>
        <end position="1930"/>
    </location>
</feature>
<dbReference type="SUPFAM" id="SSF50156">
    <property type="entry name" value="PDZ domain-like"/>
    <property type="match status" value="1"/>
</dbReference>
<feature type="compositionally biased region" description="Basic and acidic residues" evidence="17">
    <location>
        <begin position="1230"/>
        <end position="1245"/>
    </location>
</feature>
<feature type="region of interest" description="Disordered" evidence="17">
    <location>
        <begin position="273"/>
        <end position="414"/>
    </location>
</feature>
<feature type="compositionally biased region" description="Acidic residues" evidence="17">
    <location>
        <begin position="1547"/>
        <end position="1556"/>
    </location>
</feature>
<dbReference type="GO" id="GO:0014069">
    <property type="term" value="C:postsynaptic density"/>
    <property type="evidence" value="ECO:0007669"/>
    <property type="project" value="TreeGrafter"/>
</dbReference>
<evidence type="ECO:0000256" key="7">
    <source>
        <dbReference type="ARBA" id="ARBA00023018"/>
    </source>
</evidence>